<comment type="caution">
    <text evidence="7">The sequence shown here is derived from an EMBL/GenBank/DDBJ whole genome shotgun (WGS) entry which is preliminary data.</text>
</comment>
<dbReference type="InterPro" id="IPR037185">
    <property type="entry name" value="EmrE-like"/>
</dbReference>
<dbReference type="SUPFAM" id="SSF103481">
    <property type="entry name" value="Multidrug resistance efflux transporter EmrE"/>
    <property type="match status" value="2"/>
</dbReference>
<evidence type="ECO:0000256" key="4">
    <source>
        <dbReference type="ARBA" id="ARBA00023136"/>
    </source>
</evidence>
<feature type="transmembrane region" description="Helical" evidence="5">
    <location>
        <begin position="62"/>
        <end position="80"/>
    </location>
</feature>
<feature type="transmembrane region" description="Helical" evidence="5">
    <location>
        <begin position="33"/>
        <end position="50"/>
    </location>
</feature>
<dbReference type="PANTHER" id="PTHR32322:SF9">
    <property type="entry name" value="AMINO-ACID METABOLITE EFFLUX PUMP-RELATED"/>
    <property type="match status" value="1"/>
</dbReference>
<keyword evidence="3 5" id="KW-1133">Transmembrane helix</keyword>
<feature type="domain" description="EamA" evidence="6">
    <location>
        <begin position="2"/>
        <end position="135"/>
    </location>
</feature>
<evidence type="ECO:0000256" key="2">
    <source>
        <dbReference type="ARBA" id="ARBA00022692"/>
    </source>
</evidence>
<comment type="subcellular location">
    <subcellularLocation>
        <location evidence="1">Membrane</location>
        <topology evidence="1">Multi-pass membrane protein</topology>
    </subcellularLocation>
</comment>
<keyword evidence="8" id="KW-1185">Reference proteome</keyword>
<dbReference type="Pfam" id="PF00892">
    <property type="entry name" value="EamA"/>
    <property type="match status" value="2"/>
</dbReference>
<dbReference type="EMBL" id="JBHUIP010000014">
    <property type="protein sequence ID" value="MFD2264957.1"/>
    <property type="molecule type" value="Genomic_DNA"/>
</dbReference>
<keyword evidence="4 5" id="KW-0472">Membrane</keyword>
<feature type="transmembrane region" description="Helical" evidence="5">
    <location>
        <begin position="236"/>
        <end position="255"/>
    </location>
</feature>
<feature type="transmembrane region" description="Helical" evidence="5">
    <location>
        <begin position="145"/>
        <end position="164"/>
    </location>
</feature>
<dbReference type="PANTHER" id="PTHR32322">
    <property type="entry name" value="INNER MEMBRANE TRANSPORTER"/>
    <property type="match status" value="1"/>
</dbReference>
<feature type="transmembrane region" description="Helical" evidence="5">
    <location>
        <begin position="206"/>
        <end position="229"/>
    </location>
</feature>
<reference evidence="8" key="1">
    <citation type="journal article" date="2019" name="Int. J. Syst. Evol. Microbiol.">
        <title>The Global Catalogue of Microorganisms (GCM) 10K type strain sequencing project: providing services to taxonomists for standard genome sequencing and annotation.</title>
        <authorList>
            <consortium name="The Broad Institute Genomics Platform"/>
            <consortium name="The Broad Institute Genome Sequencing Center for Infectious Disease"/>
            <person name="Wu L."/>
            <person name="Ma J."/>
        </authorList>
    </citation>
    <scope>NUCLEOTIDE SEQUENCE [LARGE SCALE GENOMIC DNA]</scope>
    <source>
        <strain evidence="8">CGMCC 1.19062</strain>
    </source>
</reference>
<keyword evidence="2 5" id="KW-0812">Transmembrane</keyword>
<feature type="transmembrane region" description="Helical" evidence="5">
    <location>
        <begin position="118"/>
        <end position="139"/>
    </location>
</feature>
<evidence type="ECO:0000313" key="8">
    <source>
        <dbReference type="Proteomes" id="UP001597295"/>
    </source>
</evidence>
<name>A0ABW5DUZ0_9PROT</name>
<organism evidence="7 8">
    <name type="scientific">Lacibacterium aquatile</name>
    <dbReference type="NCBI Taxonomy" id="1168082"/>
    <lineage>
        <taxon>Bacteria</taxon>
        <taxon>Pseudomonadati</taxon>
        <taxon>Pseudomonadota</taxon>
        <taxon>Alphaproteobacteria</taxon>
        <taxon>Rhodospirillales</taxon>
        <taxon>Rhodospirillaceae</taxon>
    </lineage>
</organism>
<evidence type="ECO:0000313" key="7">
    <source>
        <dbReference type="EMBL" id="MFD2264957.1"/>
    </source>
</evidence>
<protein>
    <submittedName>
        <fullName evidence="7">DMT family transporter</fullName>
    </submittedName>
</protein>
<evidence type="ECO:0000256" key="5">
    <source>
        <dbReference type="SAM" id="Phobius"/>
    </source>
</evidence>
<sequence length="285" mass="29374">MGGVLAAITVPVIWAIWLTATRAGVTGGLSALDAGLLRFVIPAVVLLPVAWKSLPAYREAGLLRCLLIVWGAGAPFFMIAATGMKQVPMADIGSLMPGTMPIFVMILAALVDRRLPSIAKLMGVALVLGGVLLFLAPSLIGGGQWQGQVTVMSAACCWAVYTLAYRNSGLSPWAAAALISSVSGVLFLGAAVHWGSHLLEVPTQTLLWQLAIQGVLTGLVSLAVYGVAVARLGAGASLYGALTPAIAALLAIPVLGEYPSVMAWLGLGLITLGVIFAVRPQAVRT</sequence>
<proteinExistence type="predicted"/>
<feature type="transmembrane region" description="Helical" evidence="5">
    <location>
        <begin position="173"/>
        <end position="194"/>
    </location>
</feature>
<dbReference type="InterPro" id="IPR000620">
    <property type="entry name" value="EamA_dom"/>
</dbReference>
<evidence type="ECO:0000256" key="3">
    <source>
        <dbReference type="ARBA" id="ARBA00022989"/>
    </source>
</evidence>
<gene>
    <name evidence="7" type="ORF">ACFSM5_18775</name>
</gene>
<dbReference type="Proteomes" id="UP001597295">
    <property type="component" value="Unassembled WGS sequence"/>
</dbReference>
<dbReference type="RefSeq" id="WP_379878112.1">
    <property type="nucleotide sequence ID" value="NZ_JBHUIP010000014.1"/>
</dbReference>
<evidence type="ECO:0000259" key="6">
    <source>
        <dbReference type="Pfam" id="PF00892"/>
    </source>
</evidence>
<evidence type="ECO:0000256" key="1">
    <source>
        <dbReference type="ARBA" id="ARBA00004141"/>
    </source>
</evidence>
<feature type="transmembrane region" description="Helical" evidence="5">
    <location>
        <begin position="92"/>
        <end position="111"/>
    </location>
</feature>
<feature type="transmembrane region" description="Helical" evidence="5">
    <location>
        <begin position="261"/>
        <end position="278"/>
    </location>
</feature>
<feature type="domain" description="EamA" evidence="6">
    <location>
        <begin position="147"/>
        <end position="278"/>
    </location>
</feature>
<accession>A0ABW5DUZ0</accession>
<dbReference type="InterPro" id="IPR050638">
    <property type="entry name" value="AA-Vitamin_Transporters"/>
</dbReference>